<accession>A0A0D0A801</accession>
<dbReference type="OrthoDB" id="3363286at2759"/>
<dbReference type="STRING" id="765257.A0A0D0A801"/>
<evidence type="ECO:0000313" key="2">
    <source>
        <dbReference type="EMBL" id="KIK30552.1"/>
    </source>
</evidence>
<dbReference type="AlphaFoldDB" id="A0A0D0A801"/>
<reference evidence="3" key="2">
    <citation type="submission" date="2015-01" db="EMBL/GenBank/DDBJ databases">
        <title>Evolutionary Origins and Diversification of the Mycorrhizal Mutualists.</title>
        <authorList>
            <consortium name="DOE Joint Genome Institute"/>
            <consortium name="Mycorrhizal Genomics Consortium"/>
            <person name="Kohler A."/>
            <person name="Kuo A."/>
            <person name="Nagy L.G."/>
            <person name="Floudas D."/>
            <person name="Copeland A."/>
            <person name="Barry K.W."/>
            <person name="Cichocki N."/>
            <person name="Veneault-Fourrey C."/>
            <person name="LaButti K."/>
            <person name="Lindquist E.A."/>
            <person name="Lipzen A."/>
            <person name="Lundell T."/>
            <person name="Morin E."/>
            <person name="Murat C."/>
            <person name="Riley R."/>
            <person name="Ohm R."/>
            <person name="Sun H."/>
            <person name="Tunlid A."/>
            <person name="Henrissat B."/>
            <person name="Grigoriev I.V."/>
            <person name="Hibbett D.S."/>
            <person name="Martin F."/>
        </authorList>
    </citation>
    <scope>NUCLEOTIDE SEQUENCE [LARGE SCALE GENOMIC DNA]</scope>
    <source>
        <strain evidence="3">441</strain>
    </source>
</reference>
<protein>
    <submittedName>
        <fullName evidence="2">Uncharacterized protein</fullName>
    </submittedName>
</protein>
<sequence length="474" mass="53907">MPRLLPRLVKKLKETPLGEPRPRHLGNGKHAPPRRRPVYQPIPERPSYSVAGRVQSILLDDHSPVTNSRAYVRHKAPSPRVLVSPGKITAENAESYIPREMTAQEREWWSSPYLRMLSSPIRWCAISRRHMPSGSPRNVIVNKYYAHILADFLIRLTPLQLPVPRGTKPLQIWMPDGLQHPKFRRRNGQLALYMTCWKDIFSPINLSRTVPSRVAPKGIFHKLLATQIGHSLRLRIIQELQLLEERLSRRSRRKDEAATILRRLTRAEFKDLRKTGAVPHQDAIAVMVVPPVNRVPSTGKRPIASIEPEIPSNDQIIPHASYSHCKGRLPLSTLYRVQCDLPEEEEHPFSSLVPAARVPLYNGLTMFPSASQRAMLHAALCKVLGAERRSRLGRSPNGSDGNQQRRSISSSERGSHAFLLISNERTAKRADSAALAIALWRLRMWEGDAYQDQVCSGGWEVDGEWRMNYLRQSV</sequence>
<dbReference type="Proteomes" id="UP000054018">
    <property type="component" value="Unassembled WGS sequence"/>
</dbReference>
<evidence type="ECO:0000256" key="1">
    <source>
        <dbReference type="SAM" id="MobiDB-lite"/>
    </source>
</evidence>
<reference evidence="2 3" key="1">
    <citation type="submission" date="2014-04" db="EMBL/GenBank/DDBJ databases">
        <authorList>
            <consortium name="DOE Joint Genome Institute"/>
            <person name="Kuo A."/>
            <person name="Kohler A."/>
            <person name="Costa M.D."/>
            <person name="Nagy L.G."/>
            <person name="Floudas D."/>
            <person name="Copeland A."/>
            <person name="Barry K.W."/>
            <person name="Cichocki N."/>
            <person name="Veneault-Fourrey C."/>
            <person name="LaButti K."/>
            <person name="Lindquist E.A."/>
            <person name="Lipzen A."/>
            <person name="Lundell T."/>
            <person name="Morin E."/>
            <person name="Murat C."/>
            <person name="Sun H."/>
            <person name="Tunlid A."/>
            <person name="Henrissat B."/>
            <person name="Grigoriev I.V."/>
            <person name="Hibbett D.S."/>
            <person name="Martin F."/>
            <person name="Nordberg H.P."/>
            <person name="Cantor M.N."/>
            <person name="Hua S.X."/>
        </authorList>
    </citation>
    <scope>NUCLEOTIDE SEQUENCE [LARGE SCALE GENOMIC DNA]</scope>
    <source>
        <strain evidence="2 3">441</strain>
    </source>
</reference>
<dbReference type="EMBL" id="KN833686">
    <property type="protein sequence ID" value="KIK30552.1"/>
    <property type="molecule type" value="Genomic_DNA"/>
</dbReference>
<feature type="compositionally biased region" description="Basic and acidic residues" evidence="1">
    <location>
        <begin position="13"/>
        <end position="22"/>
    </location>
</feature>
<keyword evidence="3" id="KW-1185">Reference proteome</keyword>
<gene>
    <name evidence="2" type="ORF">PISMIDRAFT_5935</name>
</gene>
<evidence type="ECO:0000313" key="3">
    <source>
        <dbReference type="Proteomes" id="UP000054018"/>
    </source>
</evidence>
<feature type="region of interest" description="Disordered" evidence="1">
    <location>
        <begin position="13"/>
        <end position="45"/>
    </location>
</feature>
<feature type="compositionally biased region" description="Basic residues" evidence="1">
    <location>
        <begin position="23"/>
        <end position="37"/>
    </location>
</feature>
<dbReference type="HOGENOM" id="CLU_048619_0_0_1"/>
<organism evidence="2 3">
    <name type="scientific">Pisolithus microcarpus 441</name>
    <dbReference type="NCBI Taxonomy" id="765257"/>
    <lineage>
        <taxon>Eukaryota</taxon>
        <taxon>Fungi</taxon>
        <taxon>Dikarya</taxon>
        <taxon>Basidiomycota</taxon>
        <taxon>Agaricomycotina</taxon>
        <taxon>Agaricomycetes</taxon>
        <taxon>Agaricomycetidae</taxon>
        <taxon>Boletales</taxon>
        <taxon>Sclerodermatineae</taxon>
        <taxon>Pisolithaceae</taxon>
        <taxon>Pisolithus</taxon>
    </lineage>
</organism>
<name>A0A0D0A801_9AGAM</name>
<feature type="compositionally biased region" description="Polar residues" evidence="1">
    <location>
        <begin position="396"/>
        <end position="411"/>
    </location>
</feature>
<proteinExistence type="predicted"/>
<feature type="region of interest" description="Disordered" evidence="1">
    <location>
        <begin position="391"/>
        <end position="411"/>
    </location>
</feature>